<evidence type="ECO:0000313" key="1">
    <source>
        <dbReference type="EMBL" id="PTX58676.1"/>
    </source>
</evidence>
<name>A0A2T6BRJ9_9BACL</name>
<proteinExistence type="predicted"/>
<dbReference type="RefSeq" id="WP_108024315.1">
    <property type="nucleotide sequence ID" value="NZ_QBKR01000015.1"/>
</dbReference>
<organism evidence="1 2">
    <name type="scientific">Melghirimyces profundicolus</name>
    <dbReference type="NCBI Taxonomy" id="1242148"/>
    <lineage>
        <taxon>Bacteria</taxon>
        <taxon>Bacillati</taxon>
        <taxon>Bacillota</taxon>
        <taxon>Bacilli</taxon>
        <taxon>Bacillales</taxon>
        <taxon>Thermoactinomycetaceae</taxon>
        <taxon>Melghirimyces</taxon>
    </lineage>
</organism>
<reference evidence="1 2" key="1">
    <citation type="submission" date="2018-04" db="EMBL/GenBank/DDBJ databases">
        <title>Genomic Encyclopedia of Archaeal and Bacterial Type Strains, Phase II (KMG-II): from individual species to whole genera.</title>
        <authorList>
            <person name="Goeker M."/>
        </authorList>
    </citation>
    <scope>NUCLEOTIDE SEQUENCE [LARGE SCALE GENOMIC DNA]</scope>
    <source>
        <strain evidence="1 2">DSM 45787</strain>
    </source>
</reference>
<keyword evidence="2" id="KW-1185">Reference proteome</keyword>
<protein>
    <submittedName>
        <fullName evidence="1">Uncharacterized protein</fullName>
    </submittedName>
</protein>
<comment type="caution">
    <text evidence="1">The sequence shown here is derived from an EMBL/GenBank/DDBJ whole genome shotgun (WGS) entry which is preliminary data.</text>
</comment>
<dbReference type="EMBL" id="QBKR01000015">
    <property type="protein sequence ID" value="PTX58676.1"/>
    <property type="molecule type" value="Genomic_DNA"/>
</dbReference>
<dbReference type="OrthoDB" id="2988417at2"/>
<gene>
    <name evidence="1" type="ORF">C8P63_11574</name>
</gene>
<dbReference type="Proteomes" id="UP000244240">
    <property type="component" value="Unassembled WGS sequence"/>
</dbReference>
<sequence length="230" mass="28334">MQLLRLFEDEEKRKMMMDKTKRMLEKGMTKGKISLEKGFEKSKEGIRKAWKGYREERARRERERAYEEEYEAEFRYRDGDFHFRMPLSAEEARLYERAKKKLNEVKRFHSDPRVHQQWESKKYLSLHDYFTERIRHYCELRHQDPVALHLTIRYCERQIEYAPVAIRAYRLDPYRCELPQHPGFEMLTSLNEENGEWEEALRLAREARDQGWDGDWDLRVRQLEERVIRP</sequence>
<accession>A0A2T6BRJ9</accession>
<evidence type="ECO:0000313" key="2">
    <source>
        <dbReference type="Proteomes" id="UP000244240"/>
    </source>
</evidence>
<dbReference type="AlphaFoldDB" id="A0A2T6BRJ9"/>